<evidence type="ECO:0000313" key="1">
    <source>
        <dbReference type="EMBL" id="MPC85675.1"/>
    </source>
</evidence>
<proteinExistence type="predicted"/>
<accession>A0A5B7ITB4</accession>
<evidence type="ECO:0000313" key="2">
    <source>
        <dbReference type="Proteomes" id="UP000324222"/>
    </source>
</evidence>
<protein>
    <submittedName>
        <fullName evidence="1">Uncharacterized protein</fullName>
    </submittedName>
</protein>
<dbReference type="Proteomes" id="UP000324222">
    <property type="component" value="Unassembled WGS sequence"/>
</dbReference>
<reference evidence="1 2" key="1">
    <citation type="submission" date="2019-05" db="EMBL/GenBank/DDBJ databases">
        <title>Another draft genome of Portunus trituberculatus and its Hox gene families provides insights of decapod evolution.</title>
        <authorList>
            <person name="Jeong J.-H."/>
            <person name="Song I."/>
            <person name="Kim S."/>
            <person name="Choi T."/>
            <person name="Kim D."/>
            <person name="Ryu S."/>
            <person name="Kim W."/>
        </authorList>
    </citation>
    <scope>NUCLEOTIDE SEQUENCE [LARGE SCALE GENOMIC DNA]</scope>
    <source>
        <tissue evidence="1">Muscle</tissue>
    </source>
</reference>
<sequence length="69" mass="7611">MLRLKDRIRRKSGKCHGMGWDTAAGRKGTVAGGLVMVRVGALMWNSARRLRNGIQGEGLQGNEKRCCQI</sequence>
<keyword evidence="2" id="KW-1185">Reference proteome</keyword>
<dbReference type="AlphaFoldDB" id="A0A5B7ITB4"/>
<comment type="caution">
    <text evidence="1">The sequence shown here is derived from an EMBL/GenBank/DDBJ whole genome shotgun (WGS) entry which is preliminary data.</text>
</comment>
<organism evidence="1 2">
    <name type="scientific">Portunus trituberculatus</name>
    <name type="common">Swimming crab</name>
    <name type="synonym">Neptunus trituberculatus</name>
    <dbReference type="NCBI Taxonomy" id="210409"/>
    <lineage>
        <taxon>Eukaryota</taxon>
        <taxon>Metazoa</taxon>
        <taxon>Ecdysozoa</taxon>
        <taxon>Arthropoda</taxon>
        <taxon>Crustacea</taxon>
        <taxon>Multicrustacea</taxon>
        <taxon>Malacostraca</taxon>
        <taxon>Eumalacostraca</taxon>
        <taxon>Eucarida</taxon>
        <taxon>Decapoda</taxon>
        <taxon>Pleocyemata</taxon>
        <taxon>Brachyura</taxon>
        <taxon>Eubrachyura</taxon>
        <taxon>Portunoidea</taxon>
        <taxon>Portunidae</taxon>
        <taxon>Portuninae</taxon>
        <taxon>Portunus</taxon>
    </lineage>
</organism>
<name>A0A5B7ITB4_PORTR</name>
<gene>
    <name evidence="1" type="ORF">E2C01_080458</name>
</gene>
<dbReference type="EMBL" id="VSRR010069167">
    <property type="protein sequence ID" value="MPC85675.1"/>
    <property type="molecule type" value="Genomic_DNA"/>
</dbReference>